<dbReference type="AlphaFoldDB" id="A0A518D3M0"/>
<dbReference type="InterPro" id="IPR050725">
    <property type="entry name" value="CysQ/Inositol_MonoPase"/>
</dbReference>
<name>A0A518D3M0_9BACT</name>
<dbReference type="InterPro" id="IPR020583">
    <property type="entry name" value="Inositol_monoP_metal-BS"/>
</dbReference>
<evidence type="ECO:0000313" key="7">
    <source>
        <dbReference type="EMBL" id="QDU86083.1"/>
    </source>
</evidence>
<accession>A0A518D3M0</accession>
<feature type="binding site" evidence="6">
    <location>
        <position position="87"/>
    </location>
    <ligand>
        <name>Mg(2+)</name>
        <dbReference type="ChEBI" id="CHEBI:18420"/>
        <label>1</label>
        <note>catalytic</note>
    </ligand>
</feature>
<dbReference type="GO" id="GO:0050427">
    <property type="term" value="P:3'-phosphoadenosine 5'-phosphosulfate metabolic process"/>
    <property type="evidence" value="ECO:0007669"/>
    <property type="project" value="TreeGrafter"/>
</dbReference>
<comment type="cofactor">
    <cofactor evidence="6">
        <name>Mg(2+)</name>
        <dbReference type="ChEBI" id="CHEBI:18420"/>
    </cofactor>
</comment>
<dbReference type="PANTHER" id="PTHR43028">
    <property type="entry name" value="3'(2'),5'-BISPHOSPHATE NUCLEOTIDASE 1"/>
    <property type="match status" value="1"/>
</dbReference>
<dbReference type="GO" id="GO:0000103">
    <property type="term" value="P:sulfate assimilation"/>
    <property type="evidence" value="ECO:0007669"/>
    <property type="project" value="TreeGrafter"/>
</dbReference>
<dbReference type="InterPro" id="IPR000760">
    <property type="entry name" value="Inositol_monophosphatase-like"/>
</dbReference>
<dbReference type="Gene3D" id="3.40.190.80">
    <property type="match status" value="1"/>
</dbReference>
<dbReference type="GO" id="GO:0046872">
    <property type="term" value="F:metal ion binding"/>
    <property type="evidence" value="ECO:0007669"/>
    <property type="project" value="UniProtKB-KW"/>
</dbReference>
<dbReference type="RefSeq" id="WP_145190667.1">
    <property type="nucleotide sequence ID" value="NZ_CP036290.1"/>
</dbReference>
<feature type="binding site" evidence="6">
    <location>
        <position position="66"/>
    </location>
    <ligand>
        <name>Mg(2+)</name>
        <dbReference type="ChEBI" id="CHEBI:18420"/>
        <label>1</label>
        <note>catalytic</note>
    </ligand>
</feature>
<feature type="binding site" evidence="6">
    <location>
        <position position="86"/>
    </location>
    <ligand>
        <name>Mg(2+)</name>
        <dbReference type="ChEBI" id="CHEBI:18420"/>
        <label>1</label>
        <note>catalytic</note>
    </ligand>
</feature>
<keyword evidence="2 6" id="KW-0479">Metal-binding</keyword>
<evidence type="ECO:0000313" key="8">
    <source>
        <dbReference type="Proteomes" id="UP000319342"/>
    </source>
</evidence>
<comment type="catalytic activity">
    <reaction evidence="1">
        <text>adenosine 3',5'-bisphosphate + H2O = AMP + phosphate</text>
        <dbReference type="Rhea" id="RHEA:10040"/>
        <dbReference type="ChEBI" id="CHEBI:15377"/>
        <dbReference type="ChEBI" id="CHEBI:43474"/>
        <dbReference type="ChEBI" id="CHEBI:58343"/>
        <dbReference type="ChEBI" id="CHEBI:456215"/>
        <dbReference type="EC" id="3.1.3.7"/>
    </reaction>
</comment>
<dbReference type="Pfam" id="PF00459">
    <property type="entry name" value="Inositol_P"/>
    <property type="match status" value="1"/>
</dbReference>
<dbReference type="CDD" id="cd01638">
    <property type="entry name" value="CysQ"/>
    <property type="match status" value="1"/>
</dbReference>
<keyword evidence="7" id="KW-0378">Hydrolase</keyword>
<dbReference type="Gene3D" id="3.30.540.10">
    <property type="entry name" value="Fructose-1,6-Bisphosphatase, subunit A, domain 1"/>
    <property type="match status" value="1"/>
</dbReference>
<gene>
    <name evidence="7" type="primary">cysQ</name>
    <name evidence="7" type="ORF">Pla163_32320</name>
</gene>
<keyword evidence="8" id="KW-1185">Reference proteome</keyword>
<dbReference type="SUPFAM" id="SSF56655">
    <property type="entry name" value="Carbohydrate phosphatase"/>
    <property type="match status" value="1"/>
</dbReference>
<dbReference type="EMBL" id="CP036290">
    <property type="protein sequence ID" value="QDU86083.1"/>
    <property type="molecule type" value="Genomic_DNA"/>
</dbReference>
<protein>
    <recommendedName>
        <fullName evidence="4">3'(2'),5-bisphosphonucleoside 3'(2')-phosphohydrolase</fullName>
    </recommendedName>
    <alternativeName>
        <fullName evidence="5">DPNPase</fullName>
    </alternativeName>
</protein>
<evidence type="ECO:0000256" key="3">
    <source>
        <dbReference type="ARBA" id="ARBA00022842"/>
    </source>
</evidence>
<evidence type="ECO:0000256" key="6">
    <source>
        <dbReference type="PIRSR" id="PIRSR600760-2"/>
    </source>
</evidence>
<dbReference type="PROSITE" id="PS00629">
    <property type="entry name" value="IMP_1"/>
    <property type="match status" value="1"/>
</dbReference>
<evidence type="ECO:0000256" key="2">
    <source>
        <dbReference type="ARBA" id="ARBA00022723"/>
    </source>
</evidence>
<dbReference type="Proteomes" id="UP000319342">
    <property type="component" value="Chromosome"/>
</dbReference>
<dbReference type="GO" id="GO:0008441">
    <property type="term" value="F:3'(2'),5'-bisphosphate nucleotidase activity"/>
    <property type="evidence" value="ECO:0007669"/>
    <property type="project" value="UniProtKB-EC"/>
</dbReference>
<feature type="binding site" evidence="6">
    <location>
        <position position="84"/>
    </location>
    <ligand>
        <name>Mg(2+)</name>
        <dbReference type="ChEBI" id="CHEBI:18420"/>
        <label>1</label>
        <note>catalytic</note>
    </ligand>
</feature>
<keyword evidence="3 6" id="KW-0460">Magnesium</keyword>
<sequence length="273" mass="29631">MTASFEAELGFARRIAREAGERVLALRASGRWTDPTIVGDVGDQAADAYLQGSIRAAYPNDGLLSEETVDSPARTKKSRTWIVDPLDGTKEYRTGRVDWAVHVALVVDGKPALGVVALPSLGLVLWGVCAEGEPLRHGFDGVPEDGTSTLLLGDSRTPGAMRLVCSRSHTPDWMERFATTLGEHELVPVGSVGYKASRLLLGEADAYVHKTGVKEWDTCAPECVALALGWHVSRLNGDKQIYNQLDPRNDELLICRPADAERIMRALRDSGVV</sequence>
<evidence type="ECO:0000256" key="4">
    <source>
        <dbReference type="ARBA" id="ARBA00041694"/>
    </source>
</evidence>
<organism evidence="7 8">
    <name type="scientific">Rohdeia mirabilis</name>
    <dbReference type="NCBI Taxonomy" id="2528008"/>
    <lineage>
        <taxon>Bacteria</taxon>
        <taxon>Pseudomonadati</taxon>
        <taxon>Planctomycetota</taxon>
        <taxon>Planctomycetia</taxon>
        <taxon>Planctomycetia incertae sedis</taxon>
        <taxon>Rohdeia</taxon>
    </lineage>
</organism>
<feature type="binding site" evidence="6">
    <location>
        <position position="217"/>
    </location>
    <ligand>
        <name>Mg(2+)</name>
        <dbReference type="ChEBI" id="CHEBI:18420"/>
        <label>1</label>
        <note>catalytic</note>
    </ligand>
</feature>
<evidence type="ECO:0000256" key="5">
    <source>
        <dbReference type="ARBA" id="ARBA00042530"/>
    </source>
</evidence>
<dbReference type="OrthoDB" id="9772456at2"/>
<reference evidence="7 8" key="1">
    <citation type="submission" date="2019-02" db="EMBL/GenBank/DDBJ databases">
        <title>Deep-cultivation of Planctomycetes and their phenomic and genomic characterization uncovers novel biology.</title>
        <authorList>
            <person name="Wiegand S."/>
            <person name="Jogler M."/>
            <person name="Boedeker C."/>
            <person name="Pinto D."/>
            <person name="Vollmers J."/>
            <person name="Rivas-Marin E."/>
            <person name="Kohn T."/>
            <person name="Peeters S.H."/>
            <person name="Heuer A."/>
            <person name="Rast P."/>
            <person name="Oberbeckmann S."/>
            <person name="Bunk B."/>
            <person name="Jeske O."/>
            <person name="Meyerdierks A."/>
            <person name="Storesund J.E."/>
            <person name="Kallscheuer N."/>
            <person name="Luecker S."/>
            <person name="Lage O.M."/>
            <person name="Pohl T."/>
            <person name="Merkel B.J."/>
            <person name="Hornburger P."/>
            <person name="Mueller R.-W."/>
            <person name="Bruemmer F."/>
            <person name="Labrenz M."/>
            <person name="Spormann A.M."/>
            <person name="Op den Camp H."/>
            <person name="Overmann J."/>
            <person name="Amann R."/>
            <person name="Jetten M.S.M."/>
            <person name="Mascher T."/>
            <person name="Medema M.H."/>
            <person name="Devos D.P."/>
            <person name="Kaster A.-K."/>
            <person name="Ovreas L."/>
            <person name="Rohde M."/>
            <person name="Galperin M.Y."/>
            <person name="Jogler C."/>
        </authorList>
    </citation>
    <scope>NUCLEOTIDE SEQUENCE [LARGE SCALE GENOMIC DNA]</scope>
    <source>
        <strain evidence="7 8">Pla163</strain>
    </source>
</reference>
<dbReference type="PANTHER" id="PTHR43028:SF5">
    <property type="entry name" value="3'(2'),5'-BISPHOSPHATE NUCLEOTIDASE 1"/>
    <property type="match status" value="1"/>
</dbReference>
<dbReference type="PRINTS" id="PR00377">
    <property type="entry name" value="IMPHPHTASES"/>
</dbReference>
<evidence type="ECO:0000256" key="1">
    <source>
        <dbReference type="ARBA" id="ARBA00001625"/>
    </source>
</evidence>
<proteinExistence type="predicted"/>